<evidence type="ECO:0000256" key="1">
    <source>
        <dbReference type="SAM" id="MobiDB-lite"/>
    </source>
</evidence>
<keyword evidence="3" id="KW-1185">Reference proteome</keyword>
<gene>
    <name evidence="2" type="ORF">BC936DRAFT_148723</name>
</gene>
<dbReference type="Proteomes" id="UP000268093">
    <property type="component" value="Unassembled WGS sequence"/>
</dbReference>
<reference evidence="2 3" key="1">
    <citation type="journal article" date="2018" name="New Phytol.">
        <title>Phylogenomics of Endogonaceae and evolution of mycorrhizas within Mucoromycota.</title>
        <authorList>
            <person name="Chang Y."/>
            <person name="Desiro A."/>
            <person name="Na H."/>
            <person name="Sandor L."/>
            <person name="Lipzen A."/>
            <person name="Clum A."/>
            <person name="Barry K."/>
            <person name="Grigoriev I.V."/>
            <person name="Martin F.M."/>
            <person name="Stajich J.E."/>
            <person name="Smith M.E."/>
            <person name="Bonito G."/>
            <person name="Spatafora J.W."/>
        </authorList>
    </citation>
    <scope>NUCLEOTIDE SEQUENCE [LARGE SCALE GENOMIC DNA]</scope>
    <source>
        <strain evidence="2 3">GMNB39</strain>
    </source>
</reference>
<organism evidence="2 3">
    <name type="scientific">Jimgerdemannia flammicorona</name>
    <dbReference type="NCBI Taxonomy" id="994334"/>
    <lineage>
        <taxon>Eukaryota</taxon>
        <taxon>Fungi</taxon>
        <taxon>Fungi incertae sedis</taxon>
        <taxon>Mucoromycota</taxon>
        <taxon>Mucoromycotina</taxon>
        <taxon>Endogonomycetes</taxon>
        <taxon>Endogonales</taxon>
        <taxon>Endogonaceae</taxon>
        <taxon>Jimgerdemannia</taxon>
    </lineage>
</organism>
<accession>A0A433DKB0</accession>
<feature type="region of interest" description="Disordered" evidence="1">
    <location>
        <begin position="1"/>
        <end position="44"/>
    </location>
</feature>
<dbReference type="AlphaFoldDB" id="A0A433DKB0"/>
<proteinExistence type="predicted"/>
<protein>
    <submittedName>
        <fullName evidence="2">Uncharacterized protein</fullName>
    </submittedName>
</protein>
<evidence type="ECO:0000313" key="2">
    <source>
        <dbReference type="EMBL" id="RUP51332.1"/>
    </source>
</evidence>
<dbReference type="OrthoDB" id="10255488at2759"/>
<name>A0A433DKB0_9FUNG</name>
<sequence>MKRSIETVAGTENTEDAIASTSKKRARAQKTKVPAASTTAEPMPRGQVRVDRLPPRFAKNVSKKWPVVEGYKNVNVCSSGAGFWKELSPMLLGPIALCEWGIDPKTDLGKVRRGVEVPGQCKRMENLWQFSKVFEEEVGEDLWPSVEFFRRRATAWKDPKGHRHSVKGARVKYFLWGQEKLTFLEARKRIYCSVYASIVKKTKAYRELERLLNEGQNVQILGYDGYDRGNKTWEECLNDLSRPFGHEMVLAALLDGVTPWEDGSQDVENVE</sequence>
<comment type="caution">
    <text evidence="2">The sequence shown here is derived from an EMBL/GenBank/DDBJ whole genome shotgun (WGS) entry which is preliminary data.</text>
</comment>
<evidence type="ECO:0000313" key="3">
    <source>
        <dbReference type="Proteomes" id="UP000268093"/>
    </source>
</evidence>
<dbReference type="EMBL" id="RBNI01000794">
    <property type="protein sequence ID" value="RUP51332.1"/>
    <property type="molecule type" value="Genomic_DNA"/>
</dbReference>